<dbReference type="RefSeq" id="YP_008438525.1">
    <property type="nucleotide sequence ID" value="NC_022098.1"/>
</dbReference>
<sequence length="394" mass="42648">MSDYDAAANVIADNQPNVIAALLCYRTHAPDRLWDDAAEASDPSCLARLLDLFAPPAPDPGQKVAGWMVRAIRRDRPAVPALCDARDIAFDAIEVANMAARCGSVGVLAYLVSRGQRRRSAEASTTVPFDLGVLAWEAMTDTDGYASDARGIAWLCDVAGYAPRPGTDDLRHLIEHACEEDDDGGGPQRIVYVAERWPGAFAALPKATLRGAFEHCVCQARKPYRAAARLAKVLDAHTDPIERDAVAQDLDLWDVVVFNLSVESMRTFRTGSLVRILCLLARGERPYAGDTGTARKGRKACPCAQDPRWRHRGASSVESVHADGPADHDRPCDDATLAMLAPLGRWCVARPIRTSTIFSGWVGPAPTYSATTLDDLGKSHLVAWLAAHGFLLPD</sequence>
<name>S4W422_9VIRU</name>
<accession>S4W422</accession>
<dbReference type="KEGG" id="vg:16607234"/>
<dbReference type="Proteomes" id="UP000204584">
    <property type="component" value="Segment"/>
</dbReference>
<organism evidence="1 2">
    <name type="scientific">Pandoravirus salinus</name>
    <dbReference type="NCBI Taxonomy" id="1349410"/>
    <lineage>
        <taxon>Viruses</taxon>
        <taxon>Pandoravirus</taxon>
    </lineage>
</organism>
<evidence type="ECO:0000313" key="2">
    <source>
        <dbReference type="Proteomes" id="UP000204584"/>
    </source>
</evidence>
<dbReference type="EMBL" id="KC977571">
    <property type="protein sequence ID" value="AGO85447.1"/>
    <property type="molecule type" value="Genomic_DNA"/>
</dbReference>
<keyword evidence="2" id="KW-1185">Reference proteome</keyword>
<dbReference type="GeneID" id="16607234"/>
<proteinExistence type="predicted"/>
<protein>
    <submittedName>
        <fullName evidence="1">Uncharacterized protein</fullName>
    </submittedName>
</protein>
<reference evidence="1 2" key="1">
    <citation type="journal article" date="2013" name="Science">
        <title>Pandoraviruses: amoeba viruses with genomes up to 2.5 Mb reaching that of parasitic eukaryotes.</title>
        <authorList>
            <person name="Philippe N."/>
            <person name="Legendre M."/>
            <person name="Doutre G."/>
            <person name="Coute Y."/>
            <person name="Poirot O."/>
            <person name="Lescot M."/>
            <person name="Arslan D."/>
            <person name="Seltzer V."/>
            <person name="Bertaux L."/>
            <person name="Bruley C."/>
            <person name="Garin J."/>
            <person name="Claverie J.M."/>
            <person name="Abergel C."/>
        </authorList>
    </citation>
    <scope>NUCLEOTIDE SEQUENCE [LARGE SCALE GENOMIC DNA]</scope>
</reference>
<evidence type="ECO:0000313" key="1">
    <source>
        <dbReference type="EMBL" id="AGO85447.1"/>
    </source>
</evidence>
<gene>
    <name evidence="1" type="ORF">psal_cds_1171</name>
</gene>